<feature type="transmembrane region" description="Helical" evidence="10">
    <location>
        <begin position="53"/>
        <end position="74"/>
    </location>
</feature>
<dbReference type="InterPro" id="IPR035906">
    <property type="entry name" value="MetI-like_sf"/>
</dbReference>
<evidence type="ECO:0000256" key="9">
    <source>
        <dbReference type="ARBA" id="ARBA00035652"/>
    </source>
</evidence>
<comment type="similarity">
    <text evidence="8">In the C-terminal section; belongs to the OsmX family.</text>
</comment>
<dbReference type="EMBL" id="FOIT01000002">
    <property type="protein sequence ID" value="SEV94850.1"/>
    <property type="molecule type" value="Genomic_DNA"/>
</dbReference>
<dbReference type="FunFam" id="1.10.3720.10:FF:000001">
    <property type="entry name" value="Glycine betaine ABC transporter, permease"/>
    <property type="match status" value="1"/>
</dbReference>
<evidence type="ECO:0000256" key="5">
    <source>
        <dbReference type="ARBA" id="ARBA00022989"/>
    </source>
</evidence>
<keyword evidence="3" id="KW-0533">Nickel</keyword>
<proteinExistence type="inferred from homology"/>
<dbReference type="GO" id="GO:0015675">
    <property type="term" value="P:nickel cation transport"/>
    <property type="evidence" value="ECO:0007669"/>
    <property type="project" value="UniProtKB-KW"/>
</dbReference>
<dbReference type="InterPro" id="IPR000515">
    <property type="entry name" value="MetI-like"/>
</dbReference>
<dbReference type="GO" id="GO:0031460">
    <property type="term" value="P:glycine betaine transport"/>
    <property type="evidence" value="ECO:0007669"/>
    <property type="project" value="TreeGrafter"/>
</dbReference>
<evidence type="ECO:0000256" key="10">
    <source>
        <dbReference type="RuleBase" id="RU363032"/>
    </source>
</evidence>
<dbReference type="PANTHER" id="PTHR30177">
    <property type="entry name" value="GLYCINE BETAINE/L-PROLINE TRANSPORT SYSTEM PERMEASE PROTEIN PROW"/>
    <property type="match status" value="1"/>
</dbReference>
<gene>
    <name evidence="12" type="ORF">SAMN05192557_0948</name>
</gene>
<evidence type="ECO:0000313" key="13">
    <source>
        <dbReference type="Proteomes" id="UP000243605"/>
    </source>
</evidence>
<reference evidence="12 13" key="1">
    <citation type="submission" date="2016-10" db="EMBL/GenBank/DDBJ databases">
        <authorList>
            <person name="Varghese N."/>
            <person name="Submissions S."/>
        </authorList>
    </citation>
    <scope>NUCLEOTIDE SEQUENCE [LARGE SCALE GENOMIC DNA]</scope>
    <source>
        <strain evidence="12 13">IBRC-M10081</strain>
    </source>
</reference>
<protein>
    <submittedName>
        <fullName evidence="12">Osmoprotectant transport system permease protein</fullName>
    </submittedName>
</protein>
<evidence type="ECO:0000256" key="8">
    <source>
        <dbReference type="ARBA" id="ARBA00035642"/>
    </source>
</evidence>
<feature type="transmembrane region" description="Helical" evidence="10">
    <location>
        <begin position="80"/>
        <end position="97"/>
    </location>
</feature>
<evidence type="ECO:0000256" key="6">
    <source>
        <dbReference type="ARBA" id="ARBA00023112"/>
    </source>
</evidence>
<feature type="transmembrane region" description="Helical" evidence="10">
    <location>
        <begin position="23"/>
        <end position="44"/>
    </location>
</feature>
<keyword evidence="4 10" id="KW-0812">Transmembrane</keyword>
<feature type="transmembrane region" description="Helical" evidence="10">
    <location>
        <begin position="179"/>
        <end position="198"/>
    </location>
</feature>
<keyword evidence="13" id="KW-1185">Reference proteome</keyword>
<keyword evidence="2 10" id="KW-0813">Transport</keyword>
<dbReference type="PROSITE" id="PS50928">
    <property type="entry name" value="ABC_TM1"/>
    <property type="match status" value="1"/>
</dbReference>
<comment type="subcellular location">
    <subcellularLocation>
        <location evidence="10">Cell membrane</location>
        <topology evidence="10">Multi-pass membrane protein</topology>
    </subcellularLocation>
    <subcellularLocation>
        <location evidence="1">Membrane</location>
        <topology evidence="1">Multi-pass membrane protein</topology>
    </subcellularLocation>
</comment>
<dbReference type="CDD" id="cd13610">
    <property type="entry name" value="PBP2_ChoS"/>
    <property type="match status" value="1"/>
</dbReference>
<dbReference type="Proteomes" id="UP000243605">
    <property type="component" value="Unassembled WGS sequence"/>
</dbReference>
<dbReference type="CDD" id="cd06261">
    <property type="entry name" value="TM_PBP2"/>
    <property type="match status" value="1"/>
</dbReference>
<dbReference type="Gene3D" id="3.40.190.120">
    <property type="entry name" value="Osmoprotection protein (prox), domain 2"/>
    <property type="match status" value="1"/>
</dbReference>
<evidence type="ECO:0000256" key="4">
    <source>
        <dbReference type="ARBA" id="ARBA00022692"/>
    </source>
</evidence>
<evidence type="ECO:0000256" key="2">
    <source>
        <dbReference type="ARBA" id="ARBA00022448"/>
    </source>
</evidence>
<evidence type="ECO:0000256" key="1">
    <source>
        <dbReference type="ARBA" id="ARBA00004141"/>
    </source>
</evidence>
<keyword evidence="6" id="KW-0406">Ion transport</keyword>
<dbReference type="Gene3D" id="3.40.190.10">
    <property type="entry name" value="Periplasmic binding protein-like II"/>
    <property type="match status" value="1"/>
</dbReference>
<dbReference type="GO" id="GO:0022857">
    <property type="term" value="F:transmembrane transporter activity"/>
    <property type="evidence" value="ECO:0007669"/>
    <property type="project" value="InterPro"/>
</dbReference>
<dbReference type="OrthoDB" id="9801163at2"/>
<dbReference type="SUPFAM" id="SSF161098">
    <property type="entry name" value="MetI-like"/>
    <property type="match status" value="1"/>
</dbReference>
<dbReference type="InterPro" id="IPR051204">
    <property type="entry name" value="ABC_transp_perm/SBD"/>
</dbReference>
<dbReference type="GO" id="GO:0043190">
    <property type="term" value="C:ATP-binding cassette (ABC) transporter complex"/>
    <property type="evidence" value="ECO:0007669"/>
    <property type="project" value="InterPro"/>
</dbReference>
<keyword evidence="6" id="KW-0921">Nickel transport</keyword>
<evidence type="ECO:0000256" key="7">
    <source>
        <dbReference type="ARBA" id="ARBA00023136"/>
    </source>
</evidence>
<keyword evidence="7 10" id="KW-0472">Membrane</keyword>
<comment type="similarity">
    <text evidence="9">In the N-terminal section; belongs to the binding-protein-dependent transport system permease family.</text>
</comment>
<dbReference type="PANTHER" id="PTHR30177:SF4">
    <property type="entry name" value="OSMOPROTECTANT IMPORT PERMEASE PROTEIN OSMW"/>
    <property type="match status" value="1"/>
</dbReference>
<accession>A0A662Z2H3</accession>
<evidence type="ECO:0000256" key="3">
    <source>
        <dbReference type="ARBA" id="ARBA00022596"/>
    </source>
</evidence>
<dbReference type="InterPro" id="IPR007210">
    <property type="entry name" value="ABC_Gly_betaine_transp_sub-bd"/>
</dbReference>
<dbReference type="Pfam" id="PF04069">
    <property type="entry name" value="OpuAC"/>
    <property type="match status" value="1"/>
</dbReference>
<dbReference type="AlphaFoldDB" id="A0A662Z2H3"/>
<dbReference type="RefSeq" id="WP_091474401.1">
    <property type="nucleotide sequence ID" value="NZ_FOIT01000002.1"/>
</dbReference>
<feature type="transmembrane region" description="Helical" evidence="10">
    <location>
        <begin position="210"/>
        <end position="229"/>
    </location>
</feature>
<feature type="domain" description="ABC transmembrane type-1" evidence="11">
    <location>
        <begin position="19"/>
        <end position="198"/>
    </location>
</feature>
<dbReference type="Gene3D" id="1.10.3720.10">
    <property type="entry name" value="MetI-like"/>
    <property type="match status" value="1"/>
</dbReference>
<name>A0A662Z2H3_9STAP</name>
<keyword evidence="5 10" id="KW-1133">Transmembrane helix</keyword>
<dbReference type="Pfam" id="PF00528">
    <property type="entry name" value="BPD_transp_1"/>
    <property type="match status" value="1"/>
</dbReference>
<comment type="similarity">
    <text evidence="10">Belongs to the binding-protein-dependent transport system permease family.</text>
</comment>
<dbReference type="InterPro" id="IPR058089">
    <property type="entry name" value="EgtUBC_SBD"/>
</dbReference>
<organism evidence="12 13">
    <name type="scientific">Aliicoccus persicus</name>
    <dbReference type="NCBI Taxonomy" id="930138"/>
    <lineage>
        <taxon>Bacteria</taxon>
        <taxon>Bacillati</taxon>
        <taxon>Bacillota</taxon>
        <taxon>Bacilli</taxon>
        <taxon>Bacillales</taxon>
        <taxon>Staphylococcaceae</taxon>
        <taxon>Aliicoccus</taxon>
    </lineage>
</organism>
<evidence type="ECO:0000313" key="12">
    <source>
        <dbReference type="EMBL" id="SEV94850.1"/>
    </source>
</evidence>
<sequence length="505" mass="55711">MNELINTFSARSDQLLWALIEHIQLSFVSLIIAAVIAIPLGIWLTKTQKLAEIIINITAVLQTIPSLAILGLMIPLFGIGKVPAVIALVIYALLPILRNTYTGIKGVDASLLEAADGIGMNPMKRLFKVELPLAMSVIMAGVRTAMVLIVGTATLVALIGAGGLGDLILLGIDRNNSELILLGAIPAAILAITLDFVLRVIQNLSYKRIVQTLVAMLLIMLLVSLIPFMSNRGSDISIAGKLGTEPSIITNMYKILIEEETDYTVRVRDGLGPTSFVFNALESDEIDGYLEFTGTVLMDIVDSPPEEYDAEAVYEQARDAILESHDLALLEPMQFNNTYGLAVKREFAEEHNLESISDLGSIESQIVAGFTAEFNDREDGYPAIQETYGLEFNEVFTMEQQMRFTAIESGDVNLMEAWATDAALVEYDLVVLEDDRDVFPPYQGAPLFKQEFITEFPEIEEALNQLSGLITDEEMQEMNYRVQFEDEAPYDVAYEFLSEAGLIDE</sequence>
<evidence type="ECO:0000259" key="11">
    <source>
        <dbReference type="PROSITE" id="PS50928"/>
    </source>
</evidence>
<feature type="transmembrane region" description="Helical" evidence="10">
    <location>
        <begin position="133"/>
        <end position="159"/>
    </location>
</feature>
<dbReference type="SUPFAM" id="SSF53850">
    <property type="entry name" value="Periplasmic binding protein-like II"/>
    <property type="match status" value="1"/>
</dbReference>